<dbReference type="EMBL" id="JAVRFD010001271">
    <property type="protein sequence ID" value="MDT0551606.1"/>
    <property type="molecule type" value="Genomic_DNA"/>
</dbReference>
<dbReference type="RefSeq" id="WP_311731756.1">
    <property type="nucleotide sequence ID" value="NZ_JAVRFD010001271.1"/>
</dbReference>
<dbReference type="Gene3D" id="3.40.366.10">
    <property type="entry name" value="Malonyl-Coenzyme A Acyl Carrier Protein, domain 2"/>
    <property type="match status" value="1"/>
</dbReference>
<dbReference type="Proteomes" id="UP001180754">
    <property type="component" value="Unassembled WGS sequence"/>
</dbReference>
<feature type="non-terminal residue" evidence="1">
    <location>
        <position position="63"/>
    </location>
</feature>
<evidence type="ECO:0000313" key="2">
    <source>
        <dbReference type="Proteomes" id="UP001180754"/>
    </source>
</evidence>
<reference evidence="1" key="1">
    <citation type="submission" date="2024-05" db="EMBL/GenBank/DDBJ databases">
        <title>30 novel species of actinomycetes from the DSMZ collection.</title>
        <authorList>
            <person name="Nouioui I."/>
        </authorList>
    </citation>
    <scope>NUCLEOTIDE SEQUENCE</scope>
    <source>
        <strain evidence="1">DSM 41529</strain>
    </source>
</reference>
<evidence type="ECO:0000313" key="1">
    <source>
        <dbReference type="EMBL" id="MDT0551606.1"/>
    </source>
</evidence>
<proteinExistence type="predicted"/>
<organism evidence="1 2">
    <name type="scientific">Streptomyces lonegramiae</name>
    <dbReference type="NCBI Taxonomy" id="3075524"/>
    <lineage>
        <taxon>Bacteria</taxon>
        <taxon>Bacillati</taxon>
        <taxon>Actinomycetota</taxon>
        <taxon>Actinomycetes</taxon>
        <taxon>Kitasatosporales</taxon>
        <taxon>Streptomycetaceae</taxon>
        <taxon>Streptomyces</taxon>
    </lineage>
</organism>
<dbReference type="InterPro" id="IPR001227">
    <property type="entry name" value="Ac_transferase_dom_sf"/>
</dbReference>
<sequence>MGYELYQALPLFAEALDEACAHLDPHLEQPLRDVMFADPDTDTSRLLDQTLYAQPALFALQVA</sequence>
<gene>
    <name evidence="1" type="ORF">RND15_54565</name>
</gene>
<dbReference type="SUPFAM" id="SSF52151">
    <property type="entry name" value="FabD/lysophospholipase-like"/>
    <property type="match status" value="1"/>
</dbReference>
<comment type="caution">
    <text evidence="1">The sequence shown here is derived from an EMBL/GenBank/DDBJ whole genome shotgun (WGS) entry which is preliminary data.</text>
</comment>
<accession>A0ABU2Y1C6</accession>
<protein>
    <submittedName>
        <fullName evidence="1">Uncharacterized protein</fullName>
    </submittedName>
</protein>
<keyword evidence="2" id="KW-1185">Reference proteome</keyword>
<dbReference type="InterPro" id="IPR016035">
    <property type="entry name" value="Acyl_Trfase/lysoPLipase"/>
</dbReference>
<name>A0ABU2Y1C6_9ACTN</name>